<dbReference type="GO" id="GO:0016746">
    <property type="term" value="F:acyltransferase activity"/>
    <property type="evidence" value="ECO:0007669"/>
    <property type="project" value="UniProtKB-KW"/>
</dbReference>
<dbReference type="RefSeq" id="WP_076763397.1">
    <property type="nucleotide sequence ID" value="NZ_MSFI01000001.1"/>
</dbReference>
<proteinExistence type="predicted"/>
<protein>
    <submittedName>
        <fullName evidence="1">Acyltransferase</fullName>
    </submittedName>
</protein>
<keyword evidence="1" id="KW-0012">Acyltransferase</keyword>
<dbReference type="Proteomes" id="UP000188613">
    <property type="component" value="Unassembled WGS sequence"/>
</dbReference>
<reference evidence="1 2" key="1">
    <citation type="submission" date="2016-12" db="EMBL/GenBank/DDBJ databases">
        <title>Domibacillus sp. SAB 38T whole genome sequencing.</title>
        <authorList>
            <person name="Verma A."/>
            <person name="Ojha A.K."/>
            <person name="Krishnamurthi S."/>
        </authorList>
    </citation>
    <scope>NUCLEOTIDE SEQUENCE [LARGE SCALE GENOMIC DNA]</scope>
    <source>
        <strain evidence="1 2">SAB 38</strain>
    </source>
</reference>
<comment type="caution">
    <text evidence="1">The sequence shown here is derived from an EMBL/GenBank/DDBJ whole genome shotgun (WGS) entry which is preliminary data.</text>
</comment>
<evidence type="ECO:0000313" key="1">
    <source>
        <dbReference type="EMBL" id="OMP68768.1"/>
    </source>
</evidence>
<evidence type="ECO:0000313" key="2">
    <source>
        <dbReference type="Proteomes" id="UP000188613"/>
    </source>
</evidence>
<dbReference type="OrthoDB" id="2901877at2"/>
<gene>
    <name evidence="1" type="ORF">BTO28_01605</name>
</gene>
<accession>A0A1V2ACQ1</accession>
<dbReference type="AlphaFoldDB" id="A0A1V2ACQ1"/>
<organism evidence="1 2">
    <name type="scientific">Domibacillus epiphyticus</name>
    <dbReference type="NCBI Taxonomy" id="1714355"/>
    <lineage>
        <taxon>Bacteria</taxon>
        <taxon>Bacillati</taxon>
        <taxon>Bacillota</taxon>
        <taxon>Bacilli</taxon>
        <taxon>Bacillales</taxon>
        <taxon>Bacillaceae</taxon>
        <taxon>Domibacillus</taxon>
    </lineage>
</organism>
<sequence length="56" mass="6499">MTFDHLLDAIIGPREHFHDMECHICGYDEIFFLHPVTKKQIGVACIGCNFVMKFDN</sequence>
<keyword evidence="2" id="KW-1185">Reference proteome</keyword>
<dbReference type="EMBL" id="MSFI01000001">
    <property type="protein sequence ID" value="OMP68768.1"/>
    <property type="molecule type" value="Genomic_DNA"/>
</dbReference>
<keyword evidence="1" id="KW-0808">Transferase</keyword>
<name>A0A1V2ACQ1_9BACI</name>